<sequence length="387" mass="42668">MKKLLHISFLLVGFFATAQTALYNSGNMQLHGNAELGFHTNLINESTFETTSGLVGFYGNNPIQVSGSIAPTLFDAEIFLPSNLFLGTTLNISNNFNFVEGNVLSSLNNQVVYLNFLDNTFFTGENDASKVTGFAAITNKTIFSFPVGDQSQLRPLMLESDSNNELAICAYLRQDPSNPSAISENFDIEEKVRNIGAITDKEFWILQGDVPSTVTLSWNPESDLVNLGNTVEDIILVGWSKTGNLWTVIGNTAFSGDLNQGFLVSEKFVPSDYAAITFGTVPLPLDTFAVNNPTLGNYFVSPNGDGINDVLIIDNLGESESNNLQIYNRFGQKVFEMDNYSDEFNGFSNQNNLVINKSQGLAEGVYFYIVTLFDLELNYQGFLFLDK</sequence>
<dbReference type="NCBIfam" id="TIGR04131">
    <property type="entry name" value="Bac_Flav_CTERM"/>
    <property type="match status" value="1"/>
</dbReference>
<comment type="caution">
    <text evidence="2">The sequence shown here is derived from an EMBL/GenBank/DDBJ whole genome shotgun (WGS) entry which is preliminary data.</text>
</comment>
<protein>
    <submittedName>
        <fullName evidence="2">Gliding motility-associated C-terminal domain-containing protein</fullName>
    </submittedName>
</protein>
<evidence type="ECO:0000256" key="1">
    <source>
        <dbReference type="SAM" id="SignalP"/>
    </source>
</evidence>
<keyword evidence="3" id="KW-1185">Reference proteome</keyword>
<keyword evidence="1" id="KW-0732">Signal</keyword>
<evidence type="ECO:0000313" key="3">
    <source>
        <dbReference type="Proteomes" id="UP001597526"/>
    </source>
</evidence>
<dbReference type="RefSeq" id="WP_377767127.1">
    <property type="nucleotide sequence ID" value="NZ_JBHULB010000016.1"/>
</dbReference>
<evidence type="ECO:0000313" key="2">
    <source>
        <dbReference type="EMBL" id="MFD2587588.1"/>
    </source>
</evidence>
<organism evidence="2 3">
    <name type="scientific">Croceitalea marina</name>
    <dbReference type="NCBI Taxonomy" id="1775166"/>
    <lineage>
        <taxon>Bacteria</taxon>
        <taxon>Pseudomonadati</taxon>
        <taxon>Bacteroidota</taxon>
        <taxon>Flavobacteriia</taxon>
        <taxon>Flavobacteriales</taxon>
        <taxon>Flavobacteriaceae</taxon>
        <taxon>Croceitalea</taxon>
    </lineage>
</organism>
<dbReference type="InterPro" id="IPR026341">
    <property type="entry name" value="T9SS_type_B"/>
</dbReference>
<reference evidence="3" key="1">
    <citation type="journal article" date="2019" name="Int. J. Syst. Evol. Microbiol.">
        <title>The Global Catalogue of Microorganisms (GCM) 10K type strain sequencing project: providing services to taxonomists for standard genome sequencing and annotation.</title>
        <authorList>
            <consortium name="The Broad Institute Genomics Platform"/>
            <consortium name="The Broad Institute Genome Sequencing Center for Infectious Disease"/>
            <person name="Wu L."/>
            <person name="Ma J."/>
        </authorList>
    </citation>
    <scope>NUCLEOTIDE SEQUENCE [LARGE SCALE GENOMIC DNA]</scope>
    <source>
        <strain evidence="3">KCTC 52368</strain>
    </source>
</reference>
<gene>
    <name evidence="2" type="ORF">ACFSQJ_11645</name>
</gene>
<proteinExistence type="predicted"/>
<feature type="chain" id="PRO_5046519612" evidence="1">
    <location>
        <begin position="19"/>
        <end position="387"/>
    </location>
</feature>
<dbReference type="EMBL" id="JBHULB010000016">
    <property type="protein sequence ID" value="MFD2587588.1"/>
    <property type="molecule type" value="Genomic_DNA"/>
</dbReference>
<dbReference type="Proteomes" id="UP001597526">
    <property type="component" value="Unassembled WGS sequence"/>
</dbReference>
<dbReference type="Pfam" id="PF13585">
    <property type="entry name" value="CHU_C"/>
    <property type="match status" value="1"/>
</dbReference>
<name>A0ABW5N046_9FLAO</name>
<accession>A0ABW5N046</accession>
<feature type="signal peptide" evidence="1">
    <location>
        <begin position="1"/>
        <end position="18"/>
    </location>
</feature>